<feature type="region of interest" description="Disordered" evidence="1">
    <location>
        <begin position="241"/>
        <end position="477"/>
    </location>
</feature>
<dbReference type="InParanoid" id="A0A067NHV5"/>
<feature type="chain" id="PRO_5001645722" evidence="3">
    <location>
        <begin position="23"/>
        <end position="504"/>
    </location>
</feature>
<feature type="compositionally biased region" description="Polar residues" evidence="1">
    <location>
        <begin position="415"/>
        <end position="428"/>
    </location>
</feature>
<feature type="compositionally biased region" description="Low complexity" evidence="1">
    <location>
        <begin position="317"/>
        <end position="332"/>
    </location>
</feature>
<dbReference type="OrthoDB" id="3270641at2759"/>
<evidence type="ECO:0000256" key="2">
    <source>
        <dbReference type="SAM" id="Phobius"/>
    </source>
</evidence>
<feature type="compositionally biased region" description="Basic residues" evidence="1">
    <location>
        <begin position="444"/>
        <end position="453"/>
    </location>
</feature>
<feature type="transmembrane region" description="Helical" evidence="2">
    <location>
        <begin position="211"/>
        <end position="233"/>
    </location>
</feature>
<dbReference type="HOGENOM" id="CLU_540923_0_0_1"/>
<gene>
    <name evidence="4" type="ORF">PLEOSDRAFT_1105470</name>
</gene>
<dbReference type="Gene3D" id="2.60.120.260">
    <property type="entry name" value="Galactose-binding domain-like"/>
    <property type="match status" value="1"/>
</dbReference>
<evidence type="ECO:0000256" key="1">
    <source>
        <dbReference type="SAM" id="MobiDB-lite"/>
    </source>
</evidence>
<feature type="signal peptide" evidence="3">
    <location>
        <begin position="1"/>
        <end position="22"/>
    </location>
</feature>
<keyword evidence="2" id="KW-0472">Membrane</keyword>
<evidence type="ECO:0000313" key="4">
    <source>
        <dbReference type="EMBL" id="KDQ26565.1"/>
    </source>
</evidence>
<organism evidence="4 5">
    <name type="scientific">Pleurotus ostreatus (strain PC15)</name>
    <name type="common">Oyster mushroom</name>
    <dbReference type="NCBI Taxonomy" id="1137138"/>
    <lineage>
        <taxon>Eukaryota</taxon>
        <taxon>Fungi</taxon>
        <taxon>Dikarya</taxon>
        <taxon>Basidiomycota</taxon>
        <taxon>Agaricomycotina</taxon>
        <taxon>Agaricomycetes</taxon>
        <taxon>Agaricomycetidae</taxon>
        <taxon>Agaricales</taxon>
        <taxon>Pleurotineae</taxon>
        <taxon>Pleurotaceae</taxon>
        <taxon>Pleurotus</taxon>
    </lineage>
</organism>
<accession>A0A067NHV5</accession>
<dbReference type="AlphaFoldDB" id="A0A067NHV5"/>
<sequence length="504" mass="55224">MPFLDHALRIIYLLYILTVAAAAPRNITIDDELGDELTGNRPSFSPLLGWAQGAVCDGCLKLDAGQTIQRTWHDHTHRSNETRSAVSFPFTGTAVFVYCILANNLTGITTLANYSFFLDGAEVGRFIHVPENGSDFQYNMLVYSNTSVPNGNHTFQLLADSNVSDTLILFDYAQYTLDIDAPATIRAQLPDTESPPANQQSNSTASLQQTAAIVAGVLGGVAITGLGIILYLLRHRLRRRPAGPSITPFPLTDMSRSRVEEQLGDDRPRGQPRGRQSGPTSGGRRARPRAQPEPITPFKLQQPINPQPEKGARPAVTLTNTTTTTLSDTLATPISTSNPSSRASGPAPPDHQRDHHRRHRRHPEHSSSDPSASSASHDGSRPPANGRRGENQRQPRPRGVVPEERRRRVHIAESDPSQSAPSEGSSRHIQIPVESEQSSPSRSANHRSRPIRHARMESNTSVPSSSSSDRRPHHELAEIREALSDLQTQHEAIMSVVMPPPSYE</sequence>
<keyword evidence="3" id="KW-0732">Signal</keyword>
<keyword evidence="2" id="KW-1133">Transmembrane helix</keyword>
<feature type="compositionally biased region" description="Basic residues" evidence="1">
    <location>
        <begin position="354"/>
        <end position="363"/>
    </location>
</feature>
<feature type="compositionally biased region" description="Polar residues" evidence="1">
    <location>
        <begin position="333"/>
        <end position="343"/>
    </location>
</feature>
<proteinExistence type="predicted"/>
<evidence type="ECO:0000313" key="5">
    <source>
        <dbReference type="Proteomes" id="UP000027073"/>
    </source>
</evidence>
<feature type="compositionally biased region" description="Low complexity" evidence="1">
    <location>
        <begin position="458"/>
        <end position="467"/>
    </location>
</feature>
<feature type="compositionally biased region" description="Basic and acidic residues" evidence="1">
    <location>
        <begin position="401"/>
        <end position="413"/>
    </location>
</feature>
<keyword evidence="2" id="KW-0812">Transmembrane</keyword>
<dbReference type="Proteomes" id="UP000027073">
    <property type="component" value="Unassembled WGS sequence"/>
</dbReference>
<feature type="compositionally biased region" description="Basic and acidic residues" evidence="1">
    <location>
        <begin position="468"/>
        <end position="477"/>
    </location>
</feature>
<dbReference type="VEuPathDB" id="FungiDB:PLEOSDRAFT_1105470"/>
<name>A0A067NHV5_PLEO1</name>
<feature type="compositionally biased region" description="Basic and acidic residues" evidence="1">
    <location>
        <begin position="255"/>
        <end position="269"/>
    </location>
</feature>
<dbReference type="EMBL" id="KL198009">
    <property type="protein sequence ID" value="KDQ26565.1"/>
    <property type="molecule type" value="Genomic_DNA"/>
</dbReference>
<evidence type="ECO:0000256" key="3">
    <source>
        <dbReference type="SAM" id="SignalP"/>
    </source>
</evidence>
<reference evidence="5" key="1">
    <citation type="journal article" date="2014" name="Proc. Natl. Acad. Sci. U.S.A.">
        <title>Extensive sampling of basidiomycete genomes demonstrates inadequacy of the white-rot/brown-rot paradigm for wood decay fungi.</title>
        <authorList>
            <person name="Riley R."/>
            <person name="Salamov A.A."/>
            <person name="Brown D.W."/>
            <person name="Nagy L.G."/>
            <person name="Floudas D."/>
            <person name="Held B.W."/>
            <person name="Levasseur A."/>
            <person name="Lombard V."/>
            <person name="Morin E."/>
            <person name="Otillar R."/>
            <person name="Lindquist E.A."/>
            <person name="Sun H."/>
            <person name="LaButti K.M."/>
            <person name="Schmutz J."/>
            <person name="Jabbour D."/>
            <person name="Luo H."/>
            <person name="Baker S.E."/>
            <person name="Pisabarro A.G."/>
            <person name="Walton J.D."/>
            <person name="Blanchette R.A."/>
            <person name="Henrissat B."/>
            <person name="Martin F."/>
            <person name="Cullen D."/>
            <person name="Hibbett D.S."/>
            <person name="Grigoriev I.V."/>
        </authorList>
    </citation>
    <scope>NUCLEOTIDE SEQUENCE [LARGE SCALE GENOMIC DNA]</scope>
    <source>
        <strain evidence="5">PC15</strain>
    </source>
</reference>
<protein>
    <submittedName>
        <fullName evidence="4">Uncharacterized protein</fullName>
    </submittedName>
</protein>
<feature type="compositionally biased region" description="Low complexity" evidence="1">
    <location>
        <begin position="368"/>
        <end position="377"/>
    </location>
</feature>